<evidence type="ECO:0000313" key="2">
    <source>
        <dbReference type="EMBL" id="GAM01961.1"/>
    </source>
</evidence>
<dbReference type="AlphaFoldDB" id="A0A0A1WAC9"/>
<dbReference type="RefSeq" id="WP_042489527.1">
    <property type="nucleotide sequence ID" value="NZ_BBPI01000070.1"/>
</dbReference>
<feature type="chain" id="PRO_5001993596" description="Tat pathway signal sequence domain protein" evidence="1">
    <location>
        <begin position="28"/>
        <end position="208"/>
    </location>
</feature>
<dbReference type="EMBL" id="BBPI01000070">
    <property type="protein sequence ID" value="GAM01961.1"/>
    <property type="molecule type" value="Genomic_DNA"/>
</dbReference>
<gene>
    <name evidence="2" type="ORF">SP5_070_00440</name>
</gene>
<keyword evidence="3" id="KW-1185">Reference proteome</keyword>
<dbReference type="PROSITE" id="PS51318">
    <property type="entry name" value="TAT"/>
    <property type="match status" value="1"/>
</dbReference>
<organism evidence="2 3">
    <name type="scientific">Sphingomonas parapaucimobilis NBRC 15100</name>
    <dbReference type="NCBI Taxonomy" id="1219049"/>
    <lineage>
        <taxon>Bacteria</taxon>
        <taxon>Pseudomonadati</taxon>
        <taxon>Pseudomonadota</taxon>
        <taxon>Alphaproteobacteria</taxon>
        <taxon>Sphingomonadales</taxon>
        <taxon>Sphingomonadaceae</taxon>
        <taxon>Sphingomonas</taxon>
    </lineage>
</organism>
<protein>
    <recommendedName>
        <fullName evidence="4">Tat pathway signal sequence domain protein</fullName>
    </recommendedName>
</protein>
<evidence type="ECO:0000256" key="1">
    <source>
        <dbReference type="SAM" id="SignalP"/>
    </source>
</evidence>
<dbReference type="InterPro" id="IPR006311">
    <property type="entry name" value="TAT_signal"/>
</dbReference>
<evidence type="ECO:0000313" key="3">
    <source>
        <dbReference type="Proteomes" id="UP000032305"/>
    </source>
</evidence>
<keyword evidence="1" id="KW-0732">Signal</keyword>
<dbReference type="OrthoDB" id="7585474at2"/>
<comment type="caution">
    <text evidence="2">The sequence shown here is derived from an EMBL/GenBank/DDBJ whole genome shotgun (WGS) entry which is preliminary data.</text>
</comment>
<dbReference type="Proteomes" id="UP000032305">
    <property type="component" value="Unassembled WGS sequence"/>
</dbReference>
<feature type="signal peptide" evidence="1">
    <location>
        <begin position="1"/>
        <end position="27"/>
    </location>
</feature>
<accession>A0A0A1WAC9</accession>
<reference evidence="2 3" key="1">
    <citation type="submission" date="2014-11" db="EMBL/GenBank/DDBJ databases">
        <title>Whole genome shotgun sequence of Sphingomonas parapaucimobilis NBRC 15100.</title>
        <authorList>
            <person name="Katano-Makiyama Y."/>
            <person name="Hosoyama A."/>
            <person name="Hashimoto M."/>
            <person name="Hosoyama Y."/>
            <person name="Noguchi M."/>
            <person name="Numata M."/>
            <person name="Tsuchikane K."/>
            <person name="Hirakata S."/>
            <person name="Uohara A."/>
            <person name="Shimodaira J."/>
            <person name="Ohji S."/>
            <person name="Ichikawa N."/>
            <person name="Kimura A."/>
            <person name="Yamazoe A."/>
            <person name="Fujita N."/>
        </authorList>
    </citation>
    <scope>NUCLEOTIDE SEQUENCE [LARGE SCALE GENOMIC DNA]</scope>
    <source>
        <strain evidence="2 3">NBRC 15100</strain>
    </source>
</reference>
<proteinExistence type="predicted"/>
<name>A0A0A1WAC9_9SPHN</name>
<evidence type="ECO:0008006" key="4">
    <source>
        <dbReference type="Google" id="ProtNLM"/>
    </source>
</evidence>
<sequence>MTTETTRRALFGGAGLVALAAAVPAVASTMPTNSGVSPALAKLIAVSEEAWQVSEDHDNLVLKPADVAAKALASQIPHVAVDIDGDPYWTTASPGAVSVACGLVERDPARNHPNSPGLRRLVAADLQRQRQRARIHRDTGLTAAVDRSNALNDAYADAESAVAAHPVSTVTDLHAKLAFMIKNDMGDGRDWLEEIADDVARIANVEGR</sequence>